<reference evidence="1 2" key="1">
    <citation type="submission" date="2020-08" db="EMBL/GenBank/DDBJ databases">
        <title>Genomic Encyclopedia of Type Strains, Phase III (KMG-III): the genomes of soil and plant-associated and newly described type strains.</title>
        <authorList>
            <person name="Whitman W."/>
        </authorList>
    </citation>
    <scope>NUCLEOTIDE SEQUENCE [LARGE SCALE GENOMIC DNA]</scope>
    <source>
        <strain evidence="1 2">CECT 7247</strain>
    </source>
</reference>
<sequence length="91" mass="9779">MTSAFARARRTSQGTAITWCSPRMDPPRGGAARPHVVPATLRQTAAILSLGSERSYTAGLLRGALGRTSRHGLRHGEEAMDPLNLIRFVPA</sequence>
<protein>
    <submittedName>
        <fullName evidence="1">Uncharacterized protein</fullName>
    </submittedName>
</protein>
<gene>
    <name evidence="1" type="ORF">FHS28_004689</name>
</gene>
<dbReference type="Proteomes" id="UP000574369">
    <property type="component" value="Unassembled WGS sequence"/>
</dbReference>
<name>A0ABR6H021_9BURK</name>
<organism evidence="1 2">
    <name type="scientific">Roseateles terrae</name>
    <dbReference type="NCBI Taxonomy" id="431060"/>
    <lineage>
        <taxon>Bacteria</taxon>
        <taxon>Pseudomonadati</taxon>
        <taxon>Pseudomonadota</taxon>
        <taxon>Betaproteobacteria</taxon>
        <taxon>Burkholderiales</taxon>
        <taxon>Sphaerotilaceae</taxon>
        <taxon>Roseateles</taxon>
    </lineage>
</organism>
<dbReference type="EMBL" id="JACHXO010000011">
    <property type="protein sequence ID" value="MBB3197262.1"/>
    <property type="molecule type" value="Genomic_DNA"/>
</dbReference>
<comment type="caution">
    <text evidence="1">The sequence shown here is derived from an EMBL/GenBank/DDBJ whole genome shotgun (WGS) entry which is preliminary data.</text>
</comment>
<proteinExistence type="predicted"/>
<evidence type="ECO:0000313" key="1">
    <source>
        <dbReference type="EMBL" id="MBB3197262.1"/>
    </source>
</evidence>
<evidence type="ECO:0000313" key="2">
    <source>
        <dbReference type="Proteomes" id="UP000574369"/>
    </source>
</evidence>
<keyword evidence="2" id="KW-1185">Reference proteome</keyword>
<accession>A0ABR6H021</accession>